<comment type="caution">
    <text evidence="1">The sequence shown here is derived from an EMBL/GenBank/DDBJ whole genome shotgun (WGS) entry which is preliminary data.</text>
</comment>
<sequence>MEASEEHSIMMMLRHLSENLEEFDMKFGRLAVNAQVTGECKLLMIRANPAPLGLQNGD</sequence>
<accession>A0AAW2M2I6</accession>
<evidence type="ECO:0000313" key="1">
    <source>
        <dbReference type="EMBL" id="KAL0325252.1"/>
    </source>
</evidence>
<dbReference type="AlphaFoldDB" id="A0AAW2M2I6"/>
<gene>
    <name evidence="1" type="ORF">Sradi_5094500</name>
</gene>
<organism evidence="1">
    <name type="scientific">Sesamum radiatum</name>
    <name type="common">Black benniseed</name>
    <dbReference type="NCBI Taxonomy" id="300843"/>
    <lineage>
        <taxon>Eukaryota</taxon>
        <taxon>Viridiplantae</taxon>
        <taxon>Streptophyta</taxon>
        <taxon>Embryophyta</taxon>
        <taxon>Tracheophyta</taxon>
        <taxon>Spermatophyta</taxon>
        <taxon>Magnoliopsida</taxon>
        <taxon>eudicotyledons</taxon>
        <taxon>Gunneridae</taxon>
        <taxon>Pentapetalae</taxon>
        <taxon>asterids</taxon>
        <taxon>lamiids</taxon>
        <taxon>Lamiales</taxon>
        <taxon>Pedaliaceae</taxon>
        <taxon>Sesamum</taxon>
    </lineage>
</organism>
<dbReference type="EMBL" id="JACGWJ010000023">
    <property type="protein sequence ID" value="KAL0325252.1"/>
    <property type="molecule type" value="Genomic_DNA"/>
</dbReference>
<name>A0AAW2M2I6_SESRA</name>
<reference evidence="1" key="2">
    <citation type="journal article" date="2024" name="Plant">
        <title>Genomic evolution and insights into agronomic trait innovations of Sesamum species.</title>
        <authorList>
            <person name="Miao H."/>
            <person name="Wang L."/>
            <person name="Qu L."/>
            <person name="Liu H."/>
            <person name="Sun Y."/>
            <person name="Le M."/>
            <person name="Wang Q."/>
            <person name="Wei S."/>
            <person name="Zheng Y."/>
            <person name="Lin W."/>
            <person name="Duan Y."/>
            <person name="Cao H."/>
            <person name="Xiong S."/>
            <person name="Wang X."/>
            <person name="Wei L."/>
            <person name="Li C."/>
            <person name="Ma Q."/>
            <person name="Ju M."/>
            <person name="Zhao R."/>
            <person name="Li G."/>
            <person name="Mu C."/>
            <person name="Tian Q."/>
            <person name="Mei H."/>
            <person name="Zhang T."/>
            <person name="Gao T."/>
            <person name="Zhang H."/>
        </authorList>
    </citation>
    <scope>NUCLEOTIDE SEQUENCE</scope>
    <source>
        <strain evidence="1">G02</strain>
    </source>
</reference>
<proteinExistence type="predicted"/>
<reference evidence="1" key="1">
    <citation type="submission" date="2020-06" db="EMBL/GenBank/DDBJ databases">
        <authorList>
            <person name="Li T."/>
            <person name="Hu X."/>
            <person name="Zhang T."/>
            <person name="Song X."/>
            <person name="Zhang H."/>
            <person name="Dai N."/>
            <person name="Sheng W."/>
            <person name="Hou X."/>
            <person name="Wei L."/>
        </authorList>
    </citation>
    <scope>NUCLEOTIDE SEQUENCE</scope>
    <source>
        <strain evidence="1">G02</strain>
        <tissue evidence="1">Leaf</tissue>
    </source>
</reference>
<protein>
    <submittedName>
        <fullName evidence="1">Uncharacterized protein</fullName>
    </submittedName>
</protein>